<dbReference type="InterPro" id="IPR036748">
    <property type="entry name" value="MTH938-like_sf"/>
</dbReference>
<dbReference type="SUPFAM" id="SSF64076">
    <property type="entry name" value="MTH938-like"/>
    <property type="match status" value="1"/>
</dbReference>
<dbReference type="Proteomes" id="UP000318422">
    <property type="component" value="Unassembled WGS sequence"/>
</dbReference>
<reference evidence="1 2" key="1">
    <citation type="submission" date="2019-06" db="EMBL/GenBank/DDBJ databases">
        <title>Whole genome shotgun sequence of Zoogloea ramigera NBRC 15342.</title>
        <authorList>
            <person name="Hosoyama A."/>
            <person name="Uohara A."/>
            <person name="Ohji S."/>
            <person name="Ichikawa N."/>
        </authorList>
    </citation>
    <scope>NUCLEOTIDE SEQUENCE [LARGE SCALE GENOMIC DNA]</scope>
    <source>
        <strain evidence="1 2">NBRC 15342</strain>
    </source>
</reference>
<dbReference type="OrthoDB" id="9800373at2"/>
<dbReference type="EMBL" id="BJNV01000007">
    <property type="protein sequence ID" value="GEC94476.1"/>
    <property type="molecule type" value="Genomic_DNA"/>
</dbReference>
<dbReference type="AlphaFoldDB" id="A0A4Y4CQ94"/>
<dbReference type="InterPro" id="IPR007523">
    <property type="entry name" value="NDUFAF3/AAMDC"/>
</dbReference>
<name>A0A4Y4CQ94_ZOORA</name>
<keyword evidence="2" id="KW-1185">Reference proteome</keyword>
<evidence type="ECO:0000313" key="1">
    <source>
        <dbReference type="EMBL" id="GEC94476.1"/>
    </source>
</evidence>
<comment type="caution">
    <text evidence="1">The sequence shown here is derived from an EMBL/GenBank/DDBJ whole genome shotgun (WGS) entry which is preliminary data.</text>
</comment>
<dbReference type="CDD" id="cd05560">
    <property type="entry name" value="Xcc1710_like"/>
    <property type="match status" value="1"/>
</dbReference>
<gene>
    <name evidence="1" type="ORF">ZRA01_05490</name>
</gene>
<sequence>MKLHLDKSEQYNTITRYDAHHVQVGNTRHEHPLIVMPERIDTGWHTGGFDTLDEAAFTHLAGLGCEILILGTGMRQRFPQPKLMRALIEARIGLEVMDLGSACRTYNILVAEHRNVAAALVFDPA</sequence>
<dbReference type="PANTHER" id="PTHR21192:SF2">
    <property type="entry name" value="NADH DEHYDROGENASE [UBIQUINONE] 1 ALPHA SUBCOMPLEX ASSEMBLY FACTOR 3"/>
    <property type="match status" value="1"/>
</dbReference>
<protein>
    <recommendedName>
        <fullName evidence="3">Mth938-like domain-containing protein</fullName>
    </recommendedName>
</protein>
<dbReference type="PANTHER" id="PTHR21192">
    <property type="entry name" value="NUCLEAR PROTEIN E3-3"/>
    <property type="match status" value="1"/>
</dbReference>
<evidence type="ECO:0008006" key="3">
    <source>
        <dbReference type="Google" id="ProtNLM"/>
    </source>
</evidence>
<organism evidence="1 2">
    <name type="scientific">Zoogloea ramigera</name>
    <dbReference type="NCBI Taxonomy" id="350"/>
    <lineage>
        <taxon>Bacteria</taxon>
        <taxon>Pseudomonadati</taxon>
        <taxon>Pseudomonadota</taxon>
        <taxon>Betaproteobacteria</taxon>
        <taxon>Rhodocyclales</taxon>
        <taxon>Zoogloeaceae</taxon>
        <taxon>Zoogloea</taxon>
    </lineage>
</organism>
<proteinExistence type="predicted"/>
<accession>A0A4Y4CQ94</accession>
<dbReference type="Pfam" id="PF04430">
    <property type="entry name" value="DUF498"/>
    <property type="match status" value="1"/>
</dbReference>
<evidence type="ECO:0000313" key="2">
    <source>
        <dbReference type="Proteomes" id="UP000318422"/>
    </source>
</evidence>
<dbReference type="Gene3D" id="3.40.1230.10">
    <property type="entry name" value="MTH938-like"/>
    <property type="match status" value="1"/>
</dbReference>
<dbReference type="RefSeq" id="WP_141349235.1">
    <property type="nucleotide sequence ID" value="NZ_BJNV01000007.1"/>
</dbReference>